<accession>A0A3N4KGF8</accession>
<evidence type="ECO:0000256" key="1">
    <source>
        <dbReference type="SAM" id="MobiDB-lite"/>
    </source>
</evidence>
<dbReference type="OrthoDB" id="5385662at2759"/>
<dbReference type="AlphaFoldDB" id="A0A3N4KGF8"/>
<dbReference type="EMBL" id="ML119150">
    <property type="protein sequence ID" value="RPB09646.1"/>
    <property type="molecule type" value="Genomic_DNA"/>
</dbReference>
<dbReference type="InParanoid" id="A0A3N4KGF8"/>
<name>A0A3N4KGF8_9PEZI</name>
<organism evidence="2 3">
    <name type="scientific">Morchella conica CCBAS932</name>
    <dbReference type="NCBI Taxonomy" id="1392247"/>
    <lineage>
        <taxon>Eukaryota</taxon>
        <taxon>Fungi</taxon>
        <taxon>Dikarya</taxon>
        <taxon>Ascomycota</taxon>
        <taxon>Pezizomycotina</taxon>
        <taxon>Pezizomycetes</taxon>
        <taxon>Pezizales</taxon>
        <taxon>Morchellaceae</taxon>
        <taxon>Morchella</taxon>
    </lineage>
</organism>
<feature type="region of interest" description="Disordered" evidence="1">
    <location>
        <begin position="121"/>
        <end position="161"/>
    </location>
</feature>
<dbReference type="Proteomes" id="UP000277580">
    <property type="component" value="Unassembled WGS sequence"/>
</dbReference>
<feature type="compositionally biased region" description="Polar residues" evidence="1">
    <location>
        <begin position="151"/>
        <end position="160"/>
    </location>
</feature>
<proteinExistence type="predicted"/>
<keyword evidence="3" id="KW-1185">Reference proteome</keyword>
<reference evidence="2 3" key="1">
    <citation type="journal article" date="2018" name="Nat. Ecol. Evol.">
        <title>Pezizomycetes genomes reveal the molecular basis of ectomycorrhizal truffle lifestyle.</title>
        <authorList>
            <person name="Murat C."/>
            <person name="Payen T."/>
            <person name="Noel B."/>
            <person name="Kuo A."/>
            <person name="Morin E."/>
            <person name="Chen J."/>
            <person name="Kohler A."/>
            <person name="Krizsan K."/>
            <person name="Balestrini R."/>
            <person name="Da Silva C."/>
            <person name="Montanini B."/>
            <person name="Hainaut M."/>
            <person name="Levati E."/>
            <person name="Barry K.W."/>
            <person name="Belfiori B."/>
            <person name="Cichocki N."/>
            <person name="Clum A."/>
            <person name="Dockter R.B."/>
            <person name="Fauchery L."/>
            <person name="Guy J."/>
            <person name="Iotti M."/>
            <person name="Le Tacon F."/>
            <person name="Lindquist E.A."/>
            <person name="Lipzen A."/>
            <person name="Malagnac F."/>
            <person name="Mello A."/>
            <person name="Molinier V."/>
            <person name="Miyauchi S."/>
            <person name="Poulain J."/>
            <person name="Riccioni C."/>
            <person name="Rubini A."/>
            <person name="Sitrit Y."/>
            <person name="Splivallo R."/>
            <person name="Traeger S."/>
            <person name="Wang M."/>
            <person name="Zifcakova L."/>
            <person name="Wipf D."/>
            <person name="Zambonelli A."/>
            <person name="Paolocci F."/>
            <person name="Nowrousian M."/>
            <person name="Ottonello S."/>
            <person name="Baldrian P."/>
            <person name="Spatafora J.W."/>
            <person name="Henrissat B."/>
            <person name="Nagy L.G."/>
            <person name="Aury J.M."/>
            <person name="Wincker P."/>
            <person name="Grigoriev I.V."/>
            <person name="Bonfante P."/>
            <person name="Martin F.M."/>
        </authorList>
    </citation>
    <scope>NUCLEOTIDE SEQUENCE [LARGE SCALE GENOMIC DNA]</scope>
    <source>
        <strain evidence="2 3">CCBAS932</strain>
    </source>
</reference>
<evidence type="ECO:0000313" key="3">
    <source>
        <dbReference type="Proteomes" id="UP000277580"/>
    </source>
</evidence>
<gene>
    <name evidence="2" type="ORF">P167DRAFT_296364</name>
</gene>
<protein>
    <submittedName>
        <fullName evidence="2">Uncharacterized protein</fullName>
    </submittedName>
</protein>
<sequence length="172" mass="19102">MVARDTYRWALIKHATTNPAFVAVAFPMPYSKYVLRNDKGPERNLKSYRSKSPLSTTVTTSPSSSSSPPTSTTTSSSSSPPSQKQKPSPLKKEVIYTAAELEPPAPIVVKPTKTARTVRWVVDDEPYEAPSPPPPSQQQQRRKGGRREHQTQTPCRSQYTPVRGVSMWFTAV</sequence>
<feature type="region of interest" description="Disordered" evidence="1">
    <location>
        <begin position="40"/>
        <end position="92"/>
    </location>
</feature>
<feature type="compositionally biased region" description="Low complexity" evidence="1">
    <location>
        <begin position="50"/>
        <end position="88"/>
    </location>
</feature>
<evidence type="ECO:0000313" key="2">
    <source>
        <dbReference type="EMBL" id="RPB09646.1"/>
    </source>
</evidence>